<dbReference type="Gene3D" id="3.30.160.20">
    <property type="match status" value="1"/>
</dbReference>
<dbReference type="Pfam" id="PF01585">
    <property type="entry name" value="G-patch"/>
    <property type="match status" value="1"/>
</dbReference>
<dbReference type="Pfam" id="PF01424">
    <property type="entry name" value="R3H"/>
    <property type="match status" value="1"/>
</dbReference>
<evidence type="ECO:0000259" key="12">
    <source>
        <dbReference type="PROSITE" id="PS51061"/>
    </source>
</evidence>
<feature type="region of interest" description="Disordered" evidence="9">
    <location>
        <begin position="94"/>
        <end position="119"/>
    </location>
</feature>
<dbReference type="InterPro" id="IPR001374">
    <property type="entry name" value="R3H_dom"/>
</dbReference>
<sequence>MDSYLDIPRVAWEADHEWHARRSFLESNQEFFSGDKLASLSMAWSNWIFMGCNYGEQVQATLEDCHARLPPEVDENIKKLLDAATPKVKFVKASGSGEDLGTRTGPPQGGKRKLNTPQEHYSKYFKKDTTESENTTTTTTTNIDVNHPNHIRGLKIYLPSKEMENQIAGESGNYILSTIGAVNESCQKCKKINEYVEEMTLDKYKCTLYVDGRMIAQSYGENKKDTKRLCAEKGLDYLKKYQEIVYKDRINHDKVTEIDKGNLVKESYENAPKIADDNLGSKLLKKMGWDGSSGVGKYSHGISEPVFVESVENRVGFGHSYDDRTVRKSSVESTLLDFLRDSKQEEIKFSKNLTKEDRALVHRLCTKYHLKHKSFGKNEDRYLLVSKQ</sequence>
<feature type="domain" description="G-patch" evidence="11">
    <location>
        <begin position="276"/>
        <end position="322"/>
    </location>
</feature>
<dbReference type="InterPro" id="IPR014720">
    <property type="entry name" value="dsRBD_dom"/>
</dbReference>
<dbReference type="InterPro" id="IPR021859">
    <property type="entry name" value="XTBD"/>
</dbReference>
<dbReference type="PROSITE" id="PS50174">
    <property type="entry name" value="G_PATCH"/>
    <property type="match status" value="1"/>
</dbReference>
<dbReference type="FunFam" id="3.30.1370.50:FF:000002">
    <property type="entry name" value="Immunoglobulin mu DNA-binding protein 2"/>
    <property type="match status" value="1"/>
</dbReference>
<evidence type="ECO:0000256" key="7">
    <source>
        <dbReference type="ARBA" id="ARBA00023242"/>
    </source>
</evidence>
<evidence type="ECO:0000259" key="11">
    <source>
        <dbReference type="PROSITE" id="PS50174"/>
    </source>
</evidence>
<keyword evidence="2" id="KW-0547">Nucleotide-binding</keyword>
<dbReference type="SMART" id="SM00443">
    <property type="entry name" value="G_patch"/>
    <property type="match status" value="1"/>
</dbReference>
<evidence type="ECO:0000256" key="9">
    <source>
        <dbReference type="SAM" id="MobiDB-lite"/>
    </source>
</evidence>
<protein>
    <recommendedName>
        <fullName evidence="16">NF-kappa-B-repressing factor</fullName>
    </recommendedName>
</protein>
<evidence type="ECO:0000259" key="10">
    <source>
        <dbReference type="PROSITE" id="PS50137"/>
    </source>
</evidence>
<evidence type="ECO:0000313" key="14">
    <source>
        <dbReference type="EnsemblMetazoa" id="CLYHEMP010027.1"/>
    </source>
</evidence>
<dbReference type="OrthoDB" id="29523at2759"/>
<dbReference type="SMART" id="SM00393">
    <property type="entry name" value="R3H"/>
    <property type="match status" value="1"/>
</dbReference>
<dbReference type="GeneID" id="136823309"/>
<dbReference type="SUPFAM" id="SSF54768">
    <property type="entry name" value="dsRNA-binding domain-like"/>
    <property type="match status" value="1"/>
</dbReference>
<dbReference type="EnsemblMetazoa" id="CLYHEMT010027.1">
    <property type="protein sequence ID" value="CLYHEMP010027.1"/>
    <property type="gene ID" value="CLYHEMG010027"/>
</dbReference>
<feature type="domain" description="XRN2-binding (XTBD)" evidence="13">
    <location>
        <begin position="5"/>
        <end position="88"/>
    </location>
</feature>
<feature type="domain" description="DRBM" evidence="10">
    <location>
        <begin position="203"/>
        <end position="240"/>
    </location>
</feature>
<dbReference type="AlphaFoldDB" id="A0A7M5VC66"/>
<evidence type="ECO:0000313" key="15">
    <source>
        <dbReference type="Proteomes" id="UP000594262"/>
    </source>
</evidence>
<dbReference type="PROSITE" id="PS51827">
    <property type="entry name" value="XTBD"/>
    <property type="match status" value="1"/>
</dbReference>
<dbReference type="PROSITE" id="PS50137">
    <property type="entry name" value="DS_RBD"/>
    <property type="match status" value="1"/>
</dbReference>
<organism evidence="14 15">
    <name type="scientific">Clytia hemisphaerica</name>
    <dbReference type="NCBI Taxonomy" id="252671"/>
    <lineage>
        <taxon>Eukaryota</taxon>
        <taxon>Metazoa</taxon>
        <taxon>Cnidaria</taxon>
        <taxon>Hydrozoa</taxon>
        <taxon>Hydroidolina</taxon>
        <taxon>Leptothecata</taxon>
        <taxon>Obeliida</taxon>
        <taxon>Clytiidae</taxon>
        <taxon>Clytia</taxon>
    </lineage>
</organism>
<evidence type="ECO:0000256" key="6">
    <source>
        <dbReference type="ARBA" id="ARBA00022884"/>
    </source>
</evidence>
<evidence type="ECO:0000256" key="2">
    <source>
        <dbReference type="ARBA" id="ARBA00022741"/>
    </source>
</evidence>
<dbReference type="GO" id="GO:0005524">
    <property type="term" value="F:ATP binding"/>
    <property type="evidence" value="ECO:0007669"/>
    <property type="project" value="UniProtKB-KW"/>
</dbReference>
<evidence type="ECO:0000256" key="1">
    <source>
        <dbReference type="ARBA" id="ARBA00004123"/>
    </source>
</evidence>
<dbReference type="InterPro" id="IPR036867">
    <property type="entry name" value="R3H_dom_sf"/>
</dbReference>
<evidence type="ECO:0000256" key="5">
    <source>
        <dbReference type="ARBA" id="ARBA00022840"/>
    </source>
</evidence>
<keyword evidence="6 8" id="KW-0694">RNA-binding</keyword>
<proteinExistence type="predicted"/>
<reference evidence="14" key="1">
    <citation type="submission" date="2021-01" db="UniProtKB">
        <authorList>
            <consortium name="EnsemblMetazoa"/>
        </authorList>
    </citation>
    <scope>IDENTIFICATION</scope>
</reference>
<dbReference type="Pfam" id="PF00035">
    <property type="entry name" value="dsrm"/>
    <property type="match status" value="1"/>
</dbReference>
<comment type="subcellular location">
    <subcellularLocation>
        <location evidence="1">Nucleus</location>
    </subcellularLocation>
</comment>
<feature type="region of interest" description="Disordered" evidence="9">
    <location>
        <begin position="126"/>
        <end position="145"/>
    </location>
</feature>
<dbReference type="PROSITE" id="PS51061">
    <property type="entry name" value="R3H"/>
    <property type="match status" value="1"/>
</dbReference>
<keyword evidence="15" id="KW-1185">Reference proteome</keyword>
<keyword evidence="3" id="KW-0378">Hydrolase</keyword>
<keyword evidence="4" id="KW-0347">Helicase</keyword>
<name>A0A7M5VC66_9CNID</name>
<keyword evidence="7" id="KW-0539">Nucleus</keyword>
<feature type="domain" description="R3H" evidence="12">
    <location>
        <begin position="325"/>
        <end position="388"/>
    </location>
</feature>
<feature type="compositionally biased region" description="Low complexity" evidence="9">
    <location>
        <begin position="132"/>
        <end position="142"/>
    </location>
</feature>
<dbReference type="GO" id="GO:0004386">
    <property type="term" value="F:helicase activity"/>
    <property type="evidence" value="ECO:0007669"/>
    <property type="project" value="UniProtKB-KW"/>
</dbReference>
<dbReference type="GO" id="GO:0003723">
    <property type="term" value="F:RNA binding"/>
    <property type="evidence" value="ECO:0007669"/>
    <property type="project" value="UniProtKB-UniRule"/>
</dbReference>
<dbReference type="GO" id="GO:0016787">
    <property type="term" value="F:hydrolase activity"/>
    <property type="evidence" value="ECO:0007669"/>
    <property type="project" value="UniProtKB-KW"/>
</dbReference>
<dbReference type="InterPro" id="IPR000467">
    <property type="entry name" value="G_patch_dom"/>
</dbReference>
<dbReference type="RefSeq" id="XP_066935592.1">
    <property type="nucleotide sequence ID" value="XM_067079491.1"/>
</dbReference>
<dbReference type="Gene3D" id="3.30.1370.50">
    <property type="entry name" value="R3H-like domain"/>
    <property type="match status" value="1"/>
</dbReference>
<evidence type="ECO:0000256" key="3">
    <source>
        <dbReference type="ARBA" id="ARBA00022801"/>
    </source>
</evidence>
<dbReference type="Proteomes" id="UP000594262">
    <property type="component" value="Unplaced"/>
</dbReference>
<keyword evidence="5" id="KW-0067">ATP-binding</keyword>
<evidence type="ECO:0000256" key="4">
    <source>
        <dbReference type="ARBA" id="ARBA00022806"/>
    </source>
</evidence>
<dbReference type="GO" id="GO:0005634">
    <property type="term" value="C:nucleus"/>
    <property type="evidence" value="ECO:0007669"/>
    <property type="project" value="UniProtKB-SubCell"/>
</dbReference>
<dbReference type="GO" id="GO:0003677">
    <property type="term" value="F:DNA binding"/>
    <property type="evidence" value="ECO:0007669"/>
    <property type="project" value="UniProtKB-ARBA"/>
</dbReference>
<evidence type="ECO:0008006" key="16">
    <source>
        <dbReference type="Google" id="ProtNLM"/>
    </source>
</evidence>
<evidence type="ECO:0000256" key="8">
    <source>
        <dbReference type="PROSITE-ProRule" id="PRU00266"/>
    </source>
</evidence>
<dbReference type="PANTHER" id="PTHR48430">
    <property type="entry name" value="PARTNER OF XRN-2 PROTEIN 1"/>
    <property type="match status" value="1"/>
</dbReference>
<evidence type="ECO:0000259" key="13">
    <source>
        <dbReference type="PROSITE" id="PS51827"/>
    </source>
</evidence>
<accession>A0A7M5VC66</accession>
<dbReference type="SUPFAM" id="SSF82708">
    <property type="entry name" value="R3H domain"/>
    <property type="match status" value="1"/>
</dbReference>
<dbReference type="PANTHER" id="PTHR48430:SF1">
    <property type="entry name" value="PARTNER OF XRN-2 PROTEIN 1"/>
    <property type="match status" value="1"/>
</dbReference>
<dbReference type="Pfam" id="PF11952">
    <property type="entry name" value="XTBD"/>
    <property type="match status" value="1"/>
</dbReference>